<accession>A0A177J721</accession>
<protein>
    <submittedName>
        <fullName evidence="1">Uncharacterized protein</fullName>
    </submittedName>
</protein>
<dbReference type="AlphaFoldDB" id="A0A177J721"/>
<sequence length="102" mass="10621">MTMTTANPTPAELLAQRAEIDRQISTANLDGLKAIQAALKSGKVATLATDLEALLTQLAPSSEMGSPHSQATNVITTVRNVSNFFDGEVARVQAIVDAQAAA</sequence>
<dbReference type="EMBL" id="LSTR01000090">
    <property type="protein sequence ID" value="OAH36972.1"/>
    <property type="molecule type" value="Genomic_DNA"/>
</dbReference>
<proteinExistence type="predicted"/>
<dbReference type="Proteomes" id="UP000077262">
    <property type="component" value="Unassembled WGS sequence"/>
</dbReference>
<evidence type="ECO:0000313" key="2">
    <source>
        <dbReference type="Proteomes" id="UP000077262"/>
    </source>
</evidence>
<organism evidence="1 2">
    <name type="scientific">Sphingobium yanoikuyae</name>
    <name type="common">Sphingomonas yanoikuyae</name>
    <dbReference type="NCBI Taxonomy" id="13690"/>
    <lineage>
        <taxon>Bacteria</taxon>
        <taxon>Pseudomonadati</taxon>
        <taxon>Pseudomonadota</taxon>
        <taxon>Alphaproteobacteria</taxon>
        <taxon>Sphingomonadales</taxon>
        <taxon>Sphingomonadaceae</taxon>
        <taxon>Sphingobium</taxon>
    </lineage>
</organism>
<evidence type="ECO:0000313" key="1">
    <source>
        <dbReference type="EMBL" id="OAH36972.1"/>
    </source>
</evidence>
<reference evidence="1 2" key="1">
    <citation type="submission" date="2016-02" db="EMBL/GenBank/DDBJ databases">
        <authorList>
            <person name="Wen L."/>
            <person name="He K."/>
            <person name="Yang H."/>
        </authorList>
    </citation>
    <scope>NUCLEOTIDE SEQUENCE [LARGE SCALE GENOMIC DNA]</scope>
    <source>
        <strain evidence="1 2">CD09_2</strain>
    </source>
</reference>
<name>A0A177J721_SPHYA</name>
<comment type="caution">
    <text evidence="1">The sequence shown here is derived from an EMBL/GenBank/DDBJ whole genome shotgun (WGS) entry which is preliminary data.</text>
</comment>
<dbReference type="OrthoDB" id="7508565at2"/>
<gene>
    <name evidence="1" type="ORF">AX777_18205</name>
</gene>